<dbReference type="RefSeq" id="WP_143918892.1">
    <property type="nucleotide sequence ID" value="NZ_CANMXV010000101.1"/>
</dbReference>
<evidence type="ECO:0000313" key="4">
    <source>
        <dbReference type="Proteomes" id="UP000318833"/>
    </source>
</evidence>
<protein>
    <recommendedName>
        <fullName evidence="2">MurNAc-LAA domain-containing protein</fullName>
    </recommendedName>
</protein>
<dbReference type="OrthoDB" id="9806267at2"/>
<proteinExistence type="predicted"/>
<dbReference type="GO" id="GO:0009253">
    <property type="term" value="P:peptidoglycan catabolic process"/>
    <property type="evidence" value="ECO:0007669"/>
    <property type="project" value="InterPro"/>
</dbReference>
<evidence type="ECO:0000256" key="1">
    <source>
        <dbReference type="SAM" id="MobiDB-lite"/>
    </source>
</evidence>
<feature type="domain" description="MurNAc-LAA" evidence="2">
    <location>
        <begin position="15"/>
        <end position="65"/>
    </location>
</feature>
<sequence length="87" mass="9509">MITNPRYMGQGVKQKQANHHVTRTQKNIGAVLVEIGFITNPTQESAFQNDSYLESIGISIANGIFNTAFPNPTPNIPSVDSSLEGYQ</sequence>
<comment type="caution">
    <text evidence="3">The sequence shown here is derived from an EMBL/GenBank/DDBJ whole genome shotgun (WGS) entry which is preliminary data.</text>
</comment>
<dbReference type="EMBL" id="VLNR01000100">
    <property type="protein sequence ID" value="TSE03748.1"/>
    <property type="molecule type" value="Genomic_DNA"/>
</dbReference>
<keyword evidence="4" id="KW-1185">Reference proteome</keyword>
<dbReference type="GO" id="GO:0008745">
    <property type="term" value="F:N-acetylmuramoyl-L-alanine amidase activity"/>
    <property type="evidence" value="ECO:0007669"/>
    <property type="project" value="InterPro"/>
</dbReference>
<feature type="region of interest" description="Disordered" evidence="1">
    <location>
        <begin position="1"/>
        <end position="20"/>
    </location>
</feature>
<dbReference type="AlphaFoldDB" id="A0A554VBD3"/>
<organism evidence="3 4">
    <name type="scientific">Aquimarina algiphila</name>
    <dbReference type="NCBI Taxonomy" id="2047982"/>
    <lineage>
        <taxon>Bacteria</taxon>
        <taxon>Pseudomonadati</taxon>
        <taxon>Bacteroidota</taxon>
        <taxon>Flavobacteriia</taxon>
        <taxon>Flavobacteriales</taxon>
        <taxon>Flavobacteriaceae</taxon>
        <taxon>Aquimarina</taxon>
    </lineage>
</organism>
<evidence type="ECO:0000259" key="2">
    <source>
        <dbReference type="Pfam" id="PF01520"/>
    </source>
</evidence>
<dbReference type="Gene3D" id="3.40.630.40">
    <property type="entry name" value="Zn-dependent exopeptidases"/>
    <property type="match status" value="1"/>
</dbReference>
<dbReference type="SUPFAM" id="SSF53187">
    <property type="entry name" value="Zn-dependent exopeptidases"/>
    <property type="match status" value="1"/>
</dbReference>
<accession>A0A554VBD3</accession>
<dbReference type="Pfam" id="PF01520">
    <property type="entry name" value="Amidase_3"/>
    <property type="match status" value="1"/>
</dbReference>
<gene>
    <name evidence="3" type="ORF">FOF46_28665</name>
</gene>
<dbReference type="InterPro" id="IPR002508">
    <property type="entry name" value="MurNAc-LAA_cat"/>
</dbReference>
<evidence type="ECO:0000313" key="3">
    <source>
        <dbReference type="EMBL" id="TSE03748.1"/>
    </source>
</evidence>
<dbReference type="Proteomes" id="UP000318833">
    <property type="component" value="Unassembled WGS sequence"/>
</dbReference>
<name>A0A554VBD3_9FLAO</name>
<reference evidence="3 4" key="1">
    <citation type="submission" date="2019-07" db="EMBL/GenBank/DDBJ databases">
        <title>The draft genome sequence of Aquimarina algiphila M91.</title>
        <authorList>
            <person name="Meng X."/>
        </authorList>
    </citation>
    <scope>NUCLEOTIDE SEQUENCE [LARGE SCALE GENOMIC DNA]</scope>
    <source>
        <strain evidence="3 4">M91</strain>
    </source>
</reference>